<accession>A0A427YML1</accession>
<feature type="compositionally biased region" description="Basic and acidic residues" evidence="1">
    <location>
        <begin position="342"/>
        <end position="360"/>
    </location>
</feature>
<evidence type="ECO:0000313" key="3">
    <source>
        <dbReference type="Proteomes" id="UP000279259"/>
    </source>
</evidence>
<dbReference type="AlphaFoldDB" id="A0A427YML1"/>
<gene>
    <name evidence="2" type="ORF">EHS25_008759</name>
</gene>
<evidence type="ECO:0000256" key="1">
    <source>
        <dbReference type="SAM" id="MobiDB-lite"/>
    </source>
</evidence>
<feature type="region of interest" description="Disordered" evidence="1">
    <location>
        <begin position="339"/>
        <end position="391"/>
    </location>
</feature>
<dbReference type="EMBL" id="RSCD01000006">
    <property type="protein sequence ID" value="RSH92344.1"/>
    <property type="molecule type" value="Genomic_DNA"/>
</dbReference>
<evidence type="ECO:0008006" key="4">
    <source>
        <dbReference type="Google" id="ProtNLM"/>
    </source>
</evidence>
<keyword evidence="3" id="KW-1185">Reference proteome</keyword>
<name>A0A427YML1_9TREE</name>
<dbReference type="OrthoDB" id="2571288at2759"/>
<protein>
    <recommendedName>
        <fullName evidence="4">F-box domain-containing protein</fullName>
    </recommendedName>
</protein>
<reference evidence="2 3" key="1">
    <citation type="submission" date="2018-11" db="EMBL/GenBank/DDBJ databases">
        <title>Genome sequence of Saitozyma podzolica DSM 27192.</title>
        <authorList>
            <person name="Aliyu H."/>
            <person name="Gorte O."/>
            <person name="Ochsenreither K."/>
        </authorList>
    </citation>
    <scope>NUCLEOTIDE SEQUENCE [LARGE SCALE GENOMIC DNA]</scope>
    <source>
        <strain evidence="2 3">DSM 27192</strain>
    </source>
</reference>
<comment type="caution">
    <text evidence="2">The sequence shown here is derived from an EMBL/GenBank/DDBJ whole genome shotgun (WGS) entry which is preliminary data.</text>
</comment>
<dbReference type="Proteomes" id="UP000279259">
    <property type="component" value="Unassembled WGS sequence"/>
</dbReference>
<organism evidence="2 3">
    <name type="scientific">Saitozyma podzolica</name>
    <dbReference type="NCBI Taxonomy" id="1890683"/>
    <lineage>
        <taxon>Eukaryota</taxon>
        <taxon>Fungi</taxon>
        <taxon>Dikarya</taxon>
        <taxon>Basidiomycota</taxon>
        <taxon>Agaricomycotina</taxon>
        <taxon>Tremellomycetes</taxon>
        <taxon>Tremellales</taxon>
        <taxon>Trimorphomycetaceae</taxon>
        <taxon>Saitozyma</taxon>
    </lineage>
</organism>
<evidence type="ECO:0000313" key="2">
    <source>
        <dbReference type="EMBL" id="RSH92344.1"/>
    </source>
</evidence>
<proteinExistence type="predicted"/>
<sequence length="403" mass="45381">MSLLDHLPVLHPDVLRLILSFADGPTLAACLRVNHLFFEISGSIIYRSLDASNDRSPGTLWRAMVAGASLGGSPGARERSGKSRHTNFKRALFRHVRYVHLPQTRFCDAADIQAALGSMLALDTLKICAWEAYSPEKRAPAWCCPHQEACTSRQLRPRKVIINKMMCCTALQHFRGNLQCADRLTLVFEDPVLWEQADIDCMRRLIDGLREVFPLDSNPSSSSTQSRRASNRRLRVIFTEIPFRWESESEDEEDALWRGVTECFARLLEFGADVYFITPPEEVLVQPLIGIEKFGVTDYLNRLVSDLLGEQEAIGSACRWIQSRADYLALSDTAHELDEDTMDKLRTEEKRTRTSQRESDVSSQSRAKAERGTMIQVDEKEDGGARGGSDSLASMIVDEVIRA</sequence>